<dbReference type="AlphaFoldDB" id="A0A8H6HZY5"/>
<evidence type="ECO:0000313" key="2">
    <source>
        <dbReference type="Proteomes" id="UP000521943"/>
    </source>
</evidence>
<evidence type="ECO:0000313" key="1">
    <source>
        <dbReference type="EMBL" id="KAF6754861.1"/>
    </source>
</evidence>
<proteinExistence type="predicted"/>
<dbReference type="EMBL" id="JACGCI010000032">
    <property type="protein sequence ID" value="KAF6754861.1"/>
    <property type="molecule type" value="Genomic_DNA"/>
</dbReference>
<comment type="caution">
    <text evidence="1">The sequence shown here is derived from an EMBL/GenBank/DDBJ whole genome shotgun (WGS) entry which is preliminary data.</text>
</comment>
<reference evidence="1 2" key="1">
    <citation type="submission" date="2020-07" db="EMBL/GenBank/DDBJ databases">
        <title>Comparative genomics of pyrophilous fungi reveals a link between fire events and developmental genes.</title>
        <authorList>
            <consortium name="DOE Joint Genome Institute"/>
            <person name="Steindorff A.S."/>
            <person name="Carver A."/>
            <person name="Calhoun S."/>
            <person name="Stillman K."/>
            <person name="Liu H."/>
            <person name="Lipzen A."/>
            <person name="Pangilinan J."/>
            <person name="Labutti K."/>
            <person name="Bruns T.D."/>
            <person name="Grigoriev I.V."/>
        </authorList>
    </citation>
    <scope>NUCLEOTIDE SEQUENCE [LARGE SCALE GENOMIC DNA]</scope>
    <source>
        <strain evidence="1 2">CBS 144469</strain>
    </source>
</reference>
<dbReference type="Proteomes" id="UP000521943">
    <property type="component" value="Unassembled WGS sequence"/>
</dbReference>
<protein>
    <submittedName>
        <fullName evidence="1">Uncharacterized protein</fullName>
    </submittedName>
</protein>
<sequence>MANLTYSAKSGDTWSPYDLEAFNIKIVREDIQAFFGAAELPAPKDVSIIWNNWKAPPGPIPKVFREFFTYLHDSLWMPQDEGSVTVDFAKLLLKMLDYTDSKRVLHERKEMLFDMCGSTVDAKADVTVIEQQDPVSQFYILLFKEDRSYDADDEPYPEPQLIAAALAAFHQNNKIRQDTGTPPLQSQTFPGITMVGTAATFYKITITSELALAVAGGVYPENETIVREFVPPVSEPLDYVAQGMFYLENRRLLLQCFEAFKQFMV</sequence>
<organism evidence="1 2">
    <name type="scientific">Ephemerocybe angulata</name>
    <dbReference type="NCBI Taxonomy" id="980116"/>
    <lineage>
        <taxon>Eukaryota</taxon>
        <taxon>Fungi</taxon>
        <taxon>Dikarya</taxon>
        <taxon>Basidiomycota</taxon>
        <taxon>Agaricomycotina</taxon>
        <taxon>Agaricomycetes</taxon>
        <taxon>Agaricomycetidae</taxon>
        <taxon>Agaricales</taxon>
        <taxon>Agaricineae</taxon>
        <taxon>Psathyrellaceae</taxon>
        <taxon>Ephemerocybe</taxon>
    </lineage>
</organism>
<dbReference type="OrthoDB" id="3213671at2759"/>
<name>A0A8H6HZY5_9AGAR</name>
<accession>A0A8H6HZY5</accession>
<keyword evidence="2" id="KW-1185">Reference proteome</keyword>
<gene>
    <name evidence="1" type="ORF">DFP72DRAFT_1009088</name>
</gene>